<keyword evidence="5 8" id="KW-1133">Transmembrane helix</keyword>
<proteinExistence type="predicted"/>
<dbReference type="EMBL" id="UFQT01001809">
    <property type="protein sequence ID" value="SSX31860.1"/>
    <property type="molecule type" value="Genomic_DNA"/>
</dbReference>
<evidence type="ECO:0000259" key="9">
    <source>
        <dbReference type="PROSITE" id="PS51914"/>
    </source>
</evidence>
<evidence type="ECO:0000256" key="4">
    <source>
        <dbReference type="ARBA" id="ARBA00022729"/>
    </source>
</evidence>
<accession>A0A336L4R6</accession>
<feature type="domain" description="MRH" evidence="9">
    <location>
        <begin position="303"/>
        <end position="441"/>
    </location>
</feature>
<dbReference type="PROSITE" id="PS51914">
    <property type="entry name" value="MRH"/>
    <property type="match status" value="3"/>
</dbReference>
<evidence type="ECO:0000256" key="1">
    <source>
        <dbReference type="ARBA" id="ARBA00004308"/>
    </source>
</evidence>
<dbReference type="GO" id="GO:0005802">
    <property type="term" value="C:trans-Golgi network"/>
    <property type="evidence" value="ECO:0007669"/>
    <property type="project" value="TreeGrafter"/>
</dbReference>
<evidence type="ECO:0000256" key="5">
    <source>
        <dbReference type="ARBA" id="ARBA00022989"/>
    </source>
</evidence>
<dbReference type="AlphaFoldDB" id="A0A336L4R6"/>
<keyword evidence="7" id="KW-1015">Disulfide bond</keyword>
<evidence type="ECO:0000313" key="11">
    <source>
        <dbReference type="EMBL" id="SSX31860.1"/>
    </source>
</evidence>
<keyword evidence="3 8" id="KW-0812">Transmembrane</keyword>
<dbReference type="GO" id="GO:0010008">
    <property type="term" value="C:endosome membrane"/>
    <property type="evidence" value="ECO:0007669"/>
    <property type="project" value="UniProtKB-SubCell"/>
</dbReference>
<dbReference type="SMART" id="SM01404">
    <property type="entry name" value="CIMR"/>
    <property type="match status" value="4"/>
</dbReference>
<dbReference type="InterPro" id="IPR044865">
    <property type="entry name" value="MRH_dom"/>
</dbReference>
<dbReference type="SUPFAM" id="SSF50911">
    <property type="entry name" value="Mannose 6-phosphate receptor domain"/>
    <property type="match status" value="4"/>
</dbReference>
<dbReference type="VEuPathDB" id="VectorBase:CSON004175"/>
<feature type="domain" description="MRH" evidence="9">
    <location>
        <begin position="29"/>
        <end position="165"/>
    </location>
</feature>
<keyword evidence="6 8" id="KW-0472">Membrane</keyword>
<keyword evidence="4" id="KW-0732">Signal</keyword>
<name>A0A336L4R6_CULSO</name>
<dbReference type="GO" id="GO:0007041">
    <property type="term" value="P:lysosomal transport"/>
    <property type="evidence" value="ECO:0007669"/>
    <property type="project" value="InterPro"/>
</dbReference>
<dbReference type="InterPro" id="IPR000479">
    <property type="entry name" value="CIMR_rpt"/>
</dbReference>
<feature type="transmembrane region" description="Helical" evidence="8">
    <location>
        <begin position="7"/>
        <end position="26"/>
    </location>
</feature>
<reference evidence="11" key="2">
    <citation type="submission" date="2018-07" db="EMBL/GenBank/DDBJ databases">
        <authorList>
            <person name="Quirk P.G."/>
            <person name="Krulwich T.A."/>
        </authorList>
    </citation>
    <scope>NUCLEOTIDE SEQUENCE</scope>
</reference>
<dbReference type="GO" id="GO:0000139">
    <property type="term" value="C:Golgi membrane"/>
    <property type="evidence" value="ECO:0007669"/>
    <property type="project" value="UniProtKB-SubCell"/>
</dbReference>
<evidence type="ECO:0000256" key="7">
    <source>
        <dbReference type="ARBA" id="ARBA00023157"/>
    </source>
</evidence>
<keyword evidence="2" id="KW-0813">Transport</keyword>
<evidence type="ECO:0000256" key="8">
    <source>
        <dbReference type="SAM" id="Phobius"/>
    </source>
</evidence>
<dbReference type="OMA" id="HATPMGK"/>
<organism evidence="10">
    <name type="scientific">Culicoides sonorensis</name>
    <name type="common">Biting midge</name>
    <dbReference type="NCBI Taxonomy" id="179676"/>
    <lineage>
        <taxon>Eukaryota</taxon>
        <taxon>Metazoa</taxon>
        <taxon>Ecdysozoa</taxon>
        <taxon>Arthropoda</taxon>
        <taxon>Hexapoda</taxon>
        <taxon>Insecta</taxon>
        <taxon>Pterygota</taxon>
        <taxon>Neoptera</taxon>
        <taxon>Endopterygota</taxon>
        <taxon>Diptera</taxon>
        <taxon>Nematocera</taxon>
        <taxon>Chironomoidea</taxon>
        <taxon>Ceratopogonidae</taxon>
        <taxon>Ceratopogoninae</taxon>
        <taxon>Culicoides</taxon>
        <taxon>Monoculicoides</taxon>
    </lineage>
</organism>
<dbReference type="PANTHER" id="PTHR15071">
    <property type="entry name" value="MANNOSE-6-PHOSPHATE RECEPTOR FAMILY MEMBER"/>
    <property type="match status" value="1"/>
</dbReference>
<dbReference type="Pfam" id="PF00878">
    <property type="entry name" value="CIMR"/>
    <property type="match status" value="4"/>
</dbReference>
<evidence type="ECO:0000313" key="10">
    <source>
        <dbReference type="EMBL" id="SSX12409.1"/>
    </source>
</evidence>
<dbReference type="GO" id="GO:0005537">
    <property type="term" value="F:D-mannose binding"/>
    <property type="evidence" value="ECO:0007669"/>
    <property type="project" value="InterPro"/>
</dbReference>
<dbReference type="Gene3D" id="2.70.130.10">
    <property type="entry name" value="Mannose-6-phosphate receptor binding domain"/>
    <property type="match status" value="4"/>
</dbReference>
<reference evidence="10" key="1">
    <citation type="submission" date="2018-04" db="EMBL/GenBank/DDBJ databases">
        <authorList>
            <person name="Go L.Y."/>
            <person name="Mitchell J.A."/>
        </authorList>
    </citation>
    <scope>NUCLEOTIDE SEQUENCE</scope>
    <source>
        <tissue evidence="10">Whole organism</tissue>
    </source>
</reference>
<comment type="subcellular location">
    <subcellularLocation>
        <location evidence="1">Endomembrane system</location>
    </subcellularLocation>
</comment>
<dbReference type="EMBL" id="UFQS01001809">
    <property type="protein sequence ID" value="SSX12409.1"/>
    <property type="molecule type" value="Genomic_DNA"/>
</dbReference>
<gene>
    <name evidence="10" type="primary">CSON004175</name>
</gene>
<feature type="domain" description="MRH" evidence="9">
    <location>
        <begin position="443"/>
        <end position="592"/>
    </location>
</feature>
<evidence type="ECO:0000256" key="6">
    <source>
        <dbReference type="ARBA" id="ARBA00023136"/>
    </source>
</evidence>
<evidence type="ECO:0000256" key="2">
    <source>
        <dbReference type="ARBA" id="ARBA00022448"/>
    </source>
</evidence>
<dbReference type="PANTHER" id="PTHR15071:SF0">
    <property type="entry name" value="MANNOSE 6-PHOSPHATE RECEPTOR-LIKE PROTEIN 1"/>
    <property type="match status" value="1"/>
</dbReference>
<evidence type="ECO:0000256" key="3">
    <source>
        <dbReference type="ARBA" id="ARBA00022692"/>
    </source>
</evidence>
<dbReference type="InterPro" id="IPR009011">
    <property type="entry name" value="Man6P_isomerase_rcpt-bd_dom_sf"/>
</dbReference>
<dbReference type="GO" id="GO:0038023">
    <property type="term" value="F:signaling receptor activity"/>
    <property type="evidence" value="ECO:0007669"/>
    <property type="project" value="InterPro"/>
</dbReference>
<protein>
    <submittedName>
        <fullName evidence="10">CSON004175 protein</fullName>
    </submittedName>
</protein>
<sequence length="706" mass="80273">MKPLAKLLIHIFVINFCAVLSTAVILTSSDCTITDPNLDHTFNFSALHSELGHVFKHGNTTYKMNVCQPDLKCSSYATPVSACEVVNGTERVLGYNSSLTWEDGRMSFDFVGEQCSETEKYNLKVILMCTYNLQKVQEPIRVMPKSDPNKCNSIAYWETDLACLPKYQFRYGCILRSKNIDMNQLYEMNHKVMAQDGKSHFLINVCEPVLYGINTTCPKDASICYVDGDESDSKKKFKNYGKLDRIEQQHGEYVLIYKSPEKCKRVPECDPLEEMEEPVFVRETNDCELIFTMKTSLVCGIEPSCFVYNPLTDAKYDLSSLSHRSFPITYNGRSFTYGVCTSPWSPCSQTDGACEYDYNVAGYRKIGYGQISPELKLNSTNDHVTYVEYRDGDICNKTDGTRWRTQIIFHCDETGKEKYKVIEDGNCTLVISHPTRIMCHSSIACSVTSNSGLTIDLSPLKQHQGNFLAKIDPNLKEYTNYKFYLHVCRPLYLESGLNCPGSSSCRTITVNGKEEHETNLGYADVSLTLIDSIPVLKYLHGDVCDKDNSTNYLTEIHFMCDPSEENSVPVLKEVQEGCHYIFNWKTNKICEPEKCTYISETCSLTNPDLDANVKLKDIFNGSNIQVNDNQEKLNIDVCNKENDVSYVLTQYRDDAVIFKFTSKEHKCVNKTDEYLSVILELRCGKEVNQSSNYDNDINESRVQKAI</sequence>